<reference evidence="6 7" key="1">
    <citation type="submission" date="2021-06" db="EMBL/GenBank/DDBJ databases">
        <title>Caerostris extrusa draft genome.</title>
        <authorList>
            <person name="Kono N."/>
            <person name="Arakawa K."/>
        </authorList>
    </citation>
    <scope>NUCLEOTIDE SEQUENCE [LARGE SCALE GENOMIC DNA]</scope>
</reference>
<dbReference type="Gene3D" id="3.30.40.10">
    <property type="entry name" value="Zinc/RING finger domain, C3HC4 (zinc finger)"/>
    <property type="match status" value="1"/>
</dbReference>
<evidence type="ECO:0000256" key="1">
    <source>
        <dbReference type="ARBA" id="ARBA00022723"/>
    </source>
</evidence>
<protein>
    <recommendedName>
        <fullName evidence="5">RING-type domain-containing protein</fullName>
    </recommendedName>
</protein>
<dbReference type="AlphaFoldDB" id="A0AAV4MPR4"/>
<feature type="domain" description="RING-type" evidence="5">
    <location>
        <begin position="17"/>
        <end position="41"/>
    </location>
</feature>
<evidence type="ECO:0000313" key="6">
    <source>
        <dbReference type="EMBL" id="GIX74353.1"/>
    </source>
</evidence>
<keyword evidence="1" id="KW-0479">Metal-binding</keyword>
<dbReference type="InterPro" id="IPR053238">
    <property type="entry name" value="RING-H2_zinc_finger"/>
</dbReference>
<dbReference type="InterPro" id="IPR001841">
    <property type="entry name" value="Znf_RING"/>
</dbReference>
<dbReference type="GO" id="GO:0031461">
    <property type="term" value="C:cullin-RING ubiquitin ligase complex"/>
    <property type="evidence" value="ECO:0007669"/>
    <property type="project" value="UniProtKB-ARBA"/>
</dbReference>
<dbReference type="EMBL" id="BPLR01002500">
    <property type="protein sequence ID" value="GIX74353.1"/>
    <property type="molecule type" value="Genomic_DNA"/>
</dbReference>
<dbReference type="Pfam" id="PF13639">
    <property type="entry name" value="zf-RING_2"/>
    <property type="match status" value="1"/>
</dbReference>
<evidence type="ECO:0000256" key="3">
    <source>
        <dbReference type="ARBA" id="ARBA00022833"/>
    </source>
</evidence>
<keyword evidence="3" id="KW-0862">Zinc</keyword>
<gene>
    <name evidence="6" type="ORF">CEXT_110641</name>
</gene>
<evidence type="ECO:0000256" key="2">
    <source>
        <dbReference type="ARBA" id="ARBA00022771"/>
    </source>
</evidence>
<dbReference type="Proteomes" id="UP001054945">
    <property type="component" value="Unassembled WGS sequence"/>
</dbReference>
<name>A0AAV4MPR4_CAEEX</name>
<keyword evidence="7" id="KW-1185">Reference proteome</keyword>
<sequence>MFGLFGYYQAEEDEMPPCNHAFHQRCINEWLKKNRRCPICRNLTLGDSSSPNALVPLVSPTDLSREELDLMKDTPIRHILIKKLFALNKKTGAIYPVKHRCPFYVEASVIVLSSGERRIIPQVSSCHPIRSLLCTNDTYFFYKLF</sequence>
<dbReference type="GO" id="GO:0008270">
    <property type="term" value="F:zinc ion binding"/>
    <property type="evidence" value="ECO:0007669"/>
    <property type="project" value="UniProtKB-KW"/>
</dbReference>
<comment type="caution">
    <text evidence="6">The sequence shown here is derived from an EMBL/GenBank/DDBJ whole genome shotgun (WGS) entry which is preliminary data.</text>
</comment>
<evidence type="ECO:0000259" key="5">
    <source>
        <dbReference type="PROSITE" id="PS50089"/>
    </source>
</evidence>
<proteinExistence type="predicted"/>
<evidence type="ECO:0000256" key="4">
    <source>
        <dbReference type="PROSITE-ProRule" id="PRU00175"/>
    </source>
</evidence>
<accession>A0AAV4MPR4</accession>
<dbReference type="PANTHER" id="PTHR14155">
    <property type="entry name" value="RING FINGER DOMAIN-CONTAINING"/>
    <property type="match status" value="1"/>
</dbReference>
<keyword evidence="2 4" id="KW-0863">Zinc-finger</keyword>
<organism evidence="6 7">
    <name type="scientific">Caerostris extrusa</name>
    <name type="common">Bark spider</name>
    <name type="synonym">Caerostris bankana</name>
    <dbReference type="NCBI Taxonomy" id="172846"/>
    <lineage>
        <taxon>Eukaryota</taxon>
        <taxon>Metazoa</taxon>
        <taxon>Ecdysozoa</taxon>
        <taxon>Arthropoda</taxon>
        <taxon>Chelicerata</taxon>
        <taxon>Arachnida</taxon>
        <taxon>Araneae</taxon>
        <taxon>Araneomorphae</taxon>
        <taxon>Entelegynae</taxon>
        <taxon>Araneoidea</taxon>
        <taxon>Araneidae</taxon>
        <taxon>Caerostris</taxon>
    </lineage>
</organism>
<dbReference type="SUPFAM" id="SSF57850">
    <property type="entry name" value="RING/U-box"/>
    <property type="match status" value="1"/>
</dbReference>
<evidence type="ECO:0000313" key="7">
    <source>
        <dbReference type="Proteomes" id="UP001054945"/>
    </source>
</evidence>
<dbReference type="PANTHER" id="PTHR14155:SF627">
    <property type="entry name" value="OS06G0192800 PROTEIN"/>
    <property type="match status" value="1"/>
</dbReference>
<dbReference type="InterPro" id="IPR013083">
    <property type="entry name" value="Znf_RING/FYVE/PHD"/>
</dbReference>
<dbReference type="PROSITE" id="PS50089">
    <property type="entry name" value="ZF_RING_2"/>
    <property type="match status" value="1"/>
</dbReference>